<dbReference type="SUPFAM" id="SSF102400">
    <property type="entry name" value="DNA polymerase III chi subunit"/>
    <property type="match status" value="1"/>
</dbReference>
<dbReference type="OrthoDB" id="5297568at2"/>
<dbReference type="GO" id="GO:0003887">
    <property type="term" value="F:DNA-directed DNA polymerase activity"/>
    <property type="evidence" value="ECO:0007669"/>
    <property type="project" value="InterPro"/>
</dbReference>
<dbReference type="GO" id="GO:0003677">
    <property type="term" value="F:DNA binding"/>
    <property type="evidence" value="ECO:0007669"/>
    <property type="project" value="InterPro"/>
</dbReference>
<dbReference type="GO" id="GO:0032298">
    <property type="term" value="P:positive regulation of DNA-templated DNA replication initiation"/>
    <property type="evidence" value="ECO:0007669"/>
    <property type="project" value="TreeGrafter"/>
</dbReference>
<dbReference type="Pfam" id="PF04364">
    <property type="entry name" value="DNA_pol3_chi"/>
    <property type="match status" value="1"/>
</dbReference>
<name>A0A1G8TA24_9GAMM</name>
<evidence type="ECO:0000313" key="2">
    <source>
        <dbReference type="Proteomes" id="UP000199527"/>
    </source>
</evidence>
<protein>
    <submittedName>
        <fullName evidence="1">DNA polymerase III, chi subunit</fullName>
    </submittedName>
</protein>
<organism evidence="1 2">
    <name type="scientific">Ferrimonas sediminum</name>
    <dbReference type="NCBI Taxonomy" id="718193"/>
    <lineage>
        <taxon>Bacteria</taxon>
        <taxon>Pseudomonadati</taxon>
        <taxon>Pseudomonadota</taxon>
        <taxon>Gammaproteobacteria</taxon>
        <taxon>Alteromonadales</taxon>
        <taxon>Ferrimonadaceae</taxon>
        <taxon>Ferrimonas</taxon>
    </lineage>
</organism>
<dbReference type="AlphaFoldDB" id="A0A1G8TA24"/>
<dbReference type="RefSeq" id="WP_090365227.1">
    <property type="nucleotide sequence ID" value="NZ_FNEM01000007.1"/>
</dbReference>
<evidence type="ECO:0000313" key="1">
    <source>
        <dbReference type="EMBL" id="SDJ38323.1"/>
    </source>
</evidence>
<dbReference type="Proteomes" id="UP000199527">
    <property type="component" value="Unassembled WGS sequence"/>
</dbReference>
<dbReference type="PANTHER" id="PTHR38767">
    <property type="entry name" value="DNA POLYMERASE III SUBUNIT CHI"/>
    <property type="match status" value="1"/>
</dbReference>
<sequence length="149" mass="16792">MANATFYVLAPDAEPDHLTLACLLASDCYRRGQPVYIHCQDQSQSHEIDEKLWQFDPQRFVPHNLVGEGPRGGAPVEIGHNDQFSSKKRPVLINLSATVPQFAVEFAQIFDFVPAADDAKVQARERFRAYRQLKVALTTHDLAKQPLSF</sequence>
<gene>
    <name evidence="1" type="ORF">SAMN04488540_107154</name>
</gene>
<dbReference type="InterPro" id="IPR007459">
    <property type="entry name" value="DNA_pol3_chi"/>
</dbReference>
<proteinExistence type="predicted"/>
<dbReference type="GO" id="GO:0006260">
    <property type="term" value="P:DNA replication"/>
    <property type="evidence" value="ECO:0007669"/>
    <property type="project" value="InterPro"/>
</dbReference>
<keyword evidence="2" id="KW-1185">Reference proteome</keyword>
<dbReference type="InterPro" id="IPR036768">
    <property type="entry name" value="PolIII_chi_sf"/>
</dbReference>
<dbReference type="EMBL" id="FNEM01000007">
    <property type="protein sequence ID" value="SDJ38323.1"/>
    <property type="molecule type" value="Genomic_DNA"/>
</dbReference>
<reference evidence="2" key="1">
    <citation type="submission" date="2016-10" db="EMBL/GenBank/DDBJ databases">
        <authorList>
            <person name="Varghese N."/>
            <person name="Submissions S."/>
        </authorList>
    </citation>
    <scope>NUCLEOTIDE SEQUENCE [LARGE SCALE GENOMIC DNA]</scope>
    <source>
        <strain evidence="2">DSM 23317</strain>
    </source>
</reference>
<accession>A0A1G8TA24</accession>
<dbReference type="PANTHER" id="PTHR38767:SF1">
    <property type="entry name" value="DNA POLYMERASE III SUBUNIT CHI"/>
    <property type="match status" value="1"/>
</dbReference>
<dbReference type="Gene3D" id="3.40.50.10110">
    <property type="entry name" value="DNA polymerase III subunit chi"/>
    <property type="match status" value="1"/>
</dbReference>